<feature type="domain" description="JmjC" evidence="10">
    <location>
        <begin position="636"/>
        <end position="952"/>
    </location>
</feature>
<organism evidence="12">
    <name type="scientific">Araucaria cunninghamii</name>
    <name type="common">Hoop pine</name>
    <name type="synonym">Moreton Bay pine</name>
    <dbReference type="NCBI Taxonomy" id="56994"/>
    <lineage>
        <taxon>Eukaryota</taxon>
        <taxon>Viridiplantae</taxon>
        <taxon>Streptophyta</taxon>
        <taxon>Embryophyta</taxon>
        <taxon>Tracheophyta</taxon>
        <taxon>Spermatophyta</taxon>
        <taxon>Pinopsida</taxon>
        <taxon>Pinidae</taxon>
        <taxon>Conifers II</taxon>
        <taxon>Araucariales</taxon>
        <taxon>Araucariaceae</taxon>
        <taxon>Araucaria</taxon>
    </lineage>
</organism>
<evidence type="ECO:0000256" key="1">
    <source>
        <dbReference type="ARBA" id="ARBA00004123"/>
    </source>
</evidence>
<dbReference type="SMART" id="SM00558">
    <property type="entry name" value="JmjC"/>
    <property type="match status" value="1"/>
</dbReference>
<evidence type="ECO:0000313" key="12">
    <source>
        <dbReference type="EMBL" id="JAG93933.1"/>
    </source>
</evidence>
<feature type="compositionally biased region" description="Basic and acidic residues" evidence="8">
    <location>
        <begin position="765"/>
        <end position="775"/>
    </location>
</feature>
<keyword evidence="3" id="KW-0479">Metal-binding</keyword>
<dbReference type="GO" id="GO:0008270">
    <property type="term" value="F:zinc ion binding"/>
    <property type="evidence" value="ECO:0007669"/>
    <property type="project" value="UniProtKB-KW"/>
</dbReference>
<evidence type="ECO:0000259" key="10">
    <source>
        <dbReference type="PROSITE" id="PS51184"/>
    </source>
</evidence>
<dbReference type="InterPro" id="IPR018866">
    <property type="entry name" value="Znf-4CXXC_R1"/>
</dbReference>
<dbReference type="PANTHER" id="PTHR12549:SF17">
    <property type="entry name" value="E3 UBIQUITIN-PROTEIN LIGASE JMJ24"/>
    <property type="match status" value="1"/>
</dbReference>
<dbReference type="Gene3D" id="2.60.120.650">
    <property type="entry name" value="Cupin"/>
    <property type="match status" value="1"/>
</dbReference>
<evidence type="ECO:0000256" key="5">
    <source>
        <dbReference type="ARBA" id="ARBA00023163"/>
    </source>
</evidence>
<evidence type="ECO:0000259" key="9">
    <source>
        <dbReference type="PROSITE" id="PS50089"/>
    </source>
</evidence>
<dbReference type="InterPro" id="IPR045109">
    <property type="entry name" value="LSDs-like"/>
</dbReference>
<dbReference type="PROSITE" id="PS50089">
    <property type="entry name" value="ZF_RING_2"/>
    <property type="match status" value="1"/>
</dbReference>
<dbReference type="SUPFAM" id="SSF51197">
    <property type="entry name" value="Clavaminate synthase-like"/>
    <property type="match status" value="1"/>
</dbReference>
<dbReference type="EMBL" id="GCKF01045101">
    <property type="protein sequence ID" value="JAG93933.1"/>
    <property type="molecule type" value="Transcribed_RNA"/>
</dbReference>
<evidence type="ECO:0000256" key="7">
    <source>
        <dbReference type="PROSITE-ProRule" id="PRU00175"/>
    </source>
</evidence>
<accession>A0A0D6QV90</accession>
<dbReference type="Pfam" id="PF08879">
    <property type="entry name" value="WRC"/>
    <property type="match status" value="1"/>
</dbReference>
<dbReference type="GO" id="GO:0032454">
    <property type="term" value="F:histone H3K9 demethylase activity"/>
    <property type="evidence" value="ECO:0007669"/>
    <property type="project" value="InterPro"/>
</dbReference>
<dbReference type="GO" id="GO:0003712">
    <property type="term" value="F:transcription coregulator activity"/>
    <property type="evidence" value="ECO:0007669"/>
    <property type="project" value="TreeGrafter"/>
</dbReference>
<dbReference type="GO" id="GO:0000118">
    <property type="term" value="C:histone deacetylase complex"/>
    <property type="evidence" value="ECO:0007669"/>
    <property type="project" value="TreeGrafter"/>
</dbReference>
<dbReference type="PROSITE" id="PS51667">
    <property type="entry name" value="WRC"/>
    <property type="match status" value="1"/>
</dbReference>
<dbReference type="PROSITE" id="PS51184">
    <property type="entry name" value="JMJC"/>
    <property type="match status" value="1"/>
</dbReference>
<keyword evidence="4" id="KW-0805">Transcription regulation</keyword>
<name>A0A0D6QV90_ARACU</name>
<evidence type="ECO:0000256" key="6">
    <source>
        <dbReference type="ARBA" id="ARBA00023242"/>
    </source>
</evidence>
<dbReference type="FunFam" id="2.60.120.650:FF:000033">
    <property type="entry name" value="Transcription factor jumonji (JmjC) domain-containing protein"/>
    <property type="match status" value="1"/>
</dbReference>
<reference evidence="12" key="1">
    <citation type="submission" date="2015-03" db="EMBL/GenBank/DDBJ databases">
        <title>A transcriptome of Araucaria cunninghamii, an australian fine timber species.</title>
        <authorList>
            <person name="Jing Yi C.J.Y."/>
            <person name="Yin San L.Y.S."/>
            <person name="Abdul Karim S.S."/>
            <person name="Wan Azmi N.N."/>
            <person name="Hercus R.R."/>
            <person name="Croft L.L."/>
        </authorList>
    </citation>
    <scope>NUCLEOTIDE SEQUENCE</scope>
    <source>
        <strain evidence="12">MI0301</strain>
        <tissue evidence="12">Leaf</tissue>
    </source>
</reference>
<comment type="subcellular location">
    <subcellularLocation>
        <location evidence="1">Nucleus</location>
    </subcellularLocation>
</comment>
<feature type="domain" description="RING-type" evidence="9">
    <location>
        <begin position="187"/>
        <end position="234"/>
    </location>
</feature>
<dbReference type="InterPro" id="IPR003347">
    <property type="entry name" value="JmjC_dom"/>
</dbReference>
<dbReference type="GO" id="GO:0000785">
    <property type="term" value="C:chromatin"/>
    <property type="evidence" value="ECO:0007669"/>
    <property type="project" value="TreeGrafter"/>
</dbReference>
<feature type="region of interest" description="Disordered" evidence="8">
    <location>
        <begin position="759"/>
        <end position="783"/>
    </location>
</feature>
<dbReference type="InterPro" id="IPR001841">
    <property type="entry name" value="Znf_RING"/>
</dbReference>
<evidence type="ECO:0008006" key="13">
    <source>
        <dbReference type="Google" id="ProtNLM"/>
    </source>
</evidence>
<proteinExistence type="inferred from homology"/>
<dbReference type="AlphaFoldDB" id="A0A0D6QV90"/>
<dbReference type="PANTHER" id="PTHR12549">
    <property type="entry name" value="JMJC DOMAIN-CONTAINING HISTONE DEMETHYLATION PROTEIN"/>
    <property type="match status" value="1"/>
</dbReference>
<dbReference type="InterPro" id="IPR014977">
    <property type="entry name" value="WRC_dom"/>
</dbReference>
<keyword evidence="6" id="KW-0539">Nucleus</keyword>
<keyword evidence="7" id="KW-0862">Zinc</keyword>
<feature type="domain" description="WRC" evidence="11">
    <location>
        <begin position="14"/>
        <end position="58"/>
    </location>
</feature>
<keyword evidence="7" id="KW-0863">Zinc-finger</keyword>
<protein>
    <recommendedName>
        <fullName evidence="13">JmjC domain-containing protein</fullName>
    </recommendedName>
</protein>
<keyword evidence="5" id="KW-0804">Transcription</keyword>
<evidence type="ECO:0000256" key="4">
    <source>
        <dbReference type="ARBA" id="ARBA00023015"/>
    </source>
</evidence>
<dbReference type="GO" id="GO:0031490">
    <property type="term" value="F:chromatin DNA binding"/>
    <property type="evidence" value="ECO:0007669"/>
    <property type="project" value="TreeGrafter"/>
</dbReference>
<evidence type="ECO:0000256" key="3">
    <source>
        <dbReference type="ARBA" id="ARBA00022723"/>
    </source>
</evidence>
<feature type="region of interest" description="Disordered" evidence="8">
    <location>
        <begin position="52"/>
        <end position="76"/>
    </location>
</feature>
<sequence>MASGTAQKEENEVVPEEFRCKRSDGKQWRCSARSMPDKTVCEKHYIQAKKRAANSALRASQKKMKKKEEGGEAIIETKKNEVEKQSISATVGRELPTMPPSKKAKSRGVMQTSRVHIGPRQPEFPNDAAEVDILRNRGTERESDLPLYKAHTAPSKTKTAKDLISRPLLDCSSKNTGTLGEAESTMCHQCQRNDRGRVVRCSKCKRKRYCLSCISKWYPELQEEDIEKACPVCRGKCNCKACLRGNGHVKVRMQETDSTEKIRYLHYFLSMTLPVIKQIHKEQCLEQEVEAKIQGEPVTKVEIPRAKLNLDERLYCNNCRTSIVDYHRNCPYCSYDLCLSCCRELREGCQPGGNKSDAAQQQSTDATYSHSRDGISRNKQIKLSAGGRAGWELQSQAINNNTMDPTHRSPDWKANSDGSIPCPPKEYGGCGNSLLKLKRLFKMNWVAKLEKNAEEMASSCKLAEGFKVSRPCTSCFKSGNNGYLERKLRRAAYRNDSNDNFLYSPTIQDIKEEGLDHFQKHWIKGEPVIVQNVLEGTSGLSWEPMVMWRAVREVTNGKFNDETKTVKAIDCLDWCEVEISIHHFFKGYLEGRMHKTGWPEMLKLKDWPPSNFFEERLPRHGAEFINALPFHEYTHPKWGLLNLAAKLPENCLKPDLGPKTYIAYGTLEELGRGDSVTKLHCDMADAVNVLTHTAEVKFSGWQQVKIDKIQKSYRALDSKELYGDSDRVGNKVGDGERGRSTKVDAATFEVSVPQNIANKKASSPRKTDEFVDDTKSGSTVKPVDCNEAQDQDINGIKSDGAEKWKANSSEQKETGLLQTKVEGKVNNKENGMEVTRGGALWDIFRREDVPKLKDYLQKHSQEFRHVKSIPIDSVTHPIHDQTFYLNEEHKRKLKEEYQVEPWTFEQHLGEAVFIPAGCPHQVRNLKSCIKVALDFVSPENVEECVRLTEEIRMLPKNHRAKEDKLEAKKMALYAVSSAVKEIQRLTLDPNFRASNLGAENLNLTALVSENLEKMNKRKREVCY</sequence>
<dbReference type="GO" id="GO:0006357">
    <property type="term" value="P:regulation of transcription by RNA polymerase II"/>
    <property type="evidence" value="ECO:0007669"/>
    <property type="project" value="TreeGrafter"/>
</dbReference>
<feature type="compositionally biased region" description="Basic and acidic residues" evidence="8">
    <location>
        <begin position="66"/>
        <end position="76"/>
    </location>
</feature>
<feature type="region of interest" description="Disordered" evidence="8">
    <location>
        <begin position="352"/>
        <end position="373"/>
    </location>
</feature>
<dbReference type="Pfam" id="PF02373">
    <property type="entry name" value="JmjC"/>
    <property type="match status" value="1"/>
</dbReference>
<feature type="compositionally biased region" description="Polar residues" evidence="8">
    <location>
        <begin position="357"/>
        <end position="369"/>
    </location>
</feature>
<comment type="similarity">
    <text evidence="2">Belongs to the JARID1 histone demethylase family.</text>
</comment>
<dbReference type="Pfam" id="PF10497">
    <property type="entry name" value="zf-4CXXC_R1"/>
    <property type="match status" value="1"/>
</dbReference>
<evidence type="ECO:0000256" key="8">
    <source>
        <dbReference type="SAM" id="MobiDB-lite"/>
    </source>
</evidence>
<evidence type="ECO:0000259" key="11">
    <source>
        <dbReference type="PROSITE" id="PS51667"/>
    </source>
</evidence>
<evidence type="ECO:0000256" key="2">
    <source>
        <dbReference type="ARBA" id="ARBA00006801"/>
    </source>
</evidence>